<reference evidence="8 9" key="1">
    <citation type="submission" date="2018-06" db="EMBL/GenBank/DDBJ databases">
        <title>Isolation of heavy metals resistant Paenibacillus silvae NC2 from Gold-Copper mine in ZiJin, China.</title>
        <authorList>
            <person name="Xu J."/>
            <person name="Mazhar H.S."/>
            <person name="Rensing C."/>
        </authorList>
    </citation>
    <scope>NUCLEOTIDE SEQUENCE [LARGE SCALE GENOMIC DNA]</scope>
    <source>
        <strain evidence="8 9">NC2</strain>
    </source>
</reference>
<comment type="cofactor">
    <cofactor evidence="6">
        <name>Zn(2+)</name>
        <dbReference type="ChEBI" id="CHEBI:29105"/>
    </cofactor>
    <text evidence="6">Binds 1 zinc ion per subunit.</text>
</comment>
<comment type="caution">
    <text evidence="8">The sequence shown here is derived from an EMBL/GenBank/DDBJ whole genome shotgun (WGS) entry which is preliminary data.</text>
</comment>
<evidence type="ECO:0000259" key="7">
    <source>
        <dbReference type="Pfam" id="PF01435"/>
    </source>
</evidence>
<comment type="similarity">
    <text evidence="6">Belongs to the peptidase M48 family.</text>
</comment>
<evidence type="ECO:0000256" key="6">
    <source>
        <dbReference type="RuleBase" id="RU003983"/>
    </source>
</evidence>
<dbReference type="RefSeq" id="WP_111272462.1">
    <property type="nucleotide sequence ID" value="NZ_QKWW01000070.1"/>
</dbReference>
<dbReference type="GO" id="GO:0004222">
    <property type="term" value="F:metalloendopeptidase activity"/>
    <property type="evidence" value="ECO:0007669"/>
    <property type="project" value="InterPro"/>
</dbReference>
<evidence type="ECO:0000256" key="2">
    <source>
        <dbReference type="ARBA" id="ARBA00022723"/>
    </source>
</evidence>
<dbReference type="GO" id="GO:0006508">
    <property type="term" value="P:proteolysis"/>
    <property type="evidence" value="ECO:0007669"/>
    <property type="project" value="UniProtKB-KW"/>
</dbReference>
<organism evidence="8 9">
    <name type="scientific">Paenibacillus silvae</name>
    <dbReference type="NCBI Taxonomy" id="1325358"/>
    <lineage>
        <taxon>Bacteria</taxon>
        <taxon>Bacillati</taxon>
        <taxon>Bacillota</taxon>
        <taxon>Bacilli</taxon>
        <taxon>Bacillales</taxon>
        <taxon>Paenibacillaceae</taxon>
        <taxon>Paenibacillus</taxon>
    </lineage>
</organism>
<evidence type="ECO:0000256" key="3">
    <source>
        <dbReference type="ARBA" id="ARBA00022801"/>
    </source>
</evidence>
<keyword evidence="2" id="KW-0479">Metal-binding</keyword>
<dbReference type="Proteomes" id="UP000249204">
    <property type="component" value="Unassembled WGS sequence"/>
</dbReference>
<proteinExistence type="inferred from homology"/>
<protein>
    <recommendedName>
        <fullName evidence="7">Peptidase M48 domain-containing protein</fullName>
    </recommendedName>
</protein>
<gene>
    <name evidence="8" type="ORF">DN757_22710</name>
</gene>
<dbReference type="GO" id="GO:0046872">
    <property type="term" value="F:metal ion binding"/>
    <property type="evidence" value="ECO:0007669"/>
    <property type="project" value="UniProtKB-KW"/>
</dbReference>
<keyword evidence="1 6" id="KW-0645">Protease</keyword>
<keyword evidence="4 6" id="KW-0862">Zinc</keyword>
<dbReference type="AlphaFoldDB" id="A0A2W6P0V0"/>
<evidence type="ECO:0000313" key="9">
    <source>
        <dbReference type="Proteomes" id="UP000249204"/>
    </source>
</evidence>
<evidence type="ECO:0000256" key="5">
    <source>
        <dbReference type="ARBA" id="ARBA00023049"/>
    </source>
</evidence>
<accession>A0A2W6P0V0</accession>
<dbReference type="InterPro" id="IPR001915">
    <property type="entry name" value="Peptidase_M48"/>
</dbReference>
<sequence length="332" mass="38970">MIKTELNNYLLKEGIIPLDMSKISSNELYMYNHFVRLCENHVAAANTPSILTQPNRRKFQFIYVEDDDLNAFAVPYKDIDVIGLNTGTIRIINSYLTKTVNCGIFPWVNTIQGRNILAELLLNMAIEFIILHELGHHFNGHLLAENLLSFRYMKVPYEVELESRAIEMDADAYATTRSFSKYLEQDIETKMPTIARNKLDMLRYWVFATHSFFFLFESTILDYSTMKLDTYYPRIIRQALNIDISTRIVKIKASELLSEYEEVLNESFDLAESIFKSICKDGTNVRMEEIKSITDYRVIKYMEEVDSYYQHILLPKLKPYARHKLYDKTDFI</sequence>
<dbReference type="EMBL" id="QKWW01000070">
    <property type="protein sequence ID" value="PZT53350.1"/>
    <property type="molecule type" value="Genomic_DNA"/>
</dbReference>
<evidence type="ECO:0000256" key="4">
    <source>
        <dbReference type="ARBA" id="ARBA00022833"/>
    </source>
</evidence>
<keyword evidence="5 6" id="KW-0482">Metalloprotease</keyword>
<keyword evidence="3 6" id="KW-0378">Hydrolase</keyword>
<evidence type="ECO:0000313" key="8">
    <source>
        <dbReference type="EMBL" id="PZT53350.1"/>
    </source>
</evidence>
<feature type="domain" description="Peptidase M48" evidence="7">
    <location>
        <begin position="54"/>
        <end position="145"/>
    </location>
</feature>
<name>A0A2W6P0V0_9BACL</name>
<dbReference type="Pfam" id="PF01435">
    <property type="entry name" value="Peptidase_M48"/>
    <property type="match status" value="1"/>
</dbReference>
<evidence type="ECO:0000256" key="1">
    <source>
        <dbReference type="ARBA" id="ARBA00022670"/>
    </source>
</evidence>